<dbReference type="Pfam" id="PF07110">
    <property type="entry name" value="EthD"/>
    <property type="match status" value="1"/>
</dbReference>
<sequence length="166" mass="18542">MTDSATHCKFTVTHYRRPEHTHEAFMKWIVEEHLPAAMPIFKKHGVLEYSLVSDVPSQPVLAVEDGSKGDHCAYTPTQFETPAPLNSMLKVSLSKTRAGWDCADFDCFIEYVLPSVETMHAVTADPDWPAALKGEDEWLDTSRALASMGQITPYLLKTGEVVNMTK</sequence>
<keyword evidence="4" id="KW-1185">Reference proteome</keyword>
<dbReference type="RefSeq" id="XP_066673856.1">
    <property type="nucleotide sequence ID" value="XM_066806560.1"/>
</dbReference>
<evidence type="ECO:0000259" key="2">
    <source>
        <dbReference type="Pfam" id="PF07110"/>
    </source>
</evidence>
<reference evidence="3 4" key="1">
    <citation type="submission" date="2023-01" db="EMBL/GenBank/DDBJ databases">
        <title>Analysis of 21 Apiospora genomes using comparative genomics revels a genus with tremendous synthesis potential of carbohydrate active enzymes and secondary metabolites.</title>
        <authorList>
            <person name="Sorensen T."/>
        </authorList>
    </citation>
    <scope>NUCLEOTIDE SEQUENCE [LARGE SCALE GENOMIC DNA]</scope>
    <source>
        <strain evidence="3 4">CBS 114990</strain>
    </source>
</reference>
<dbReference type="SUPFAM" id="SSF54909">
    <property type="entry name" value="Dimeric alpha+beta barrel"/>
    <property type="match status" value="1"/>
</dbReference>
<protein>
    <recommendedName>
        <fullName evidence="2">EthD domain-containing protein</fullName>
    </recommendedName>
</protein>
<comment type="caution">
    <text evidence="3">The sequence shown here is derived from an EMBL/GenBank/DDBJ whole genome shotgun (WGS) entry which is preliminary data.</text>
</comment>
<feature type="domain" description="EthD" evidence="2">
    <location>
        <begin position="17"/>
        <end position="142"/>
    </location>
</feature>
<dbReference type="GeneID" id="92039620"/>
<evidence type="ECO:0000313" key="4">
    <source>
        <dbReference type="Proteomes" id="UP001433268"/>
    </source>
</evidence>
<name>A0ABR1X8T0_9PEZI</name>
<dbReference type="InterPro" id="IPR011008">
    <property type="entry name" value="Dimeric_a/b-barrel"/>
</dbReference>
<dbReference type="EMBL" id="JAQQWN010000003">
    <property type="protein sequence ID" value="KAK8091884.1"/>
    <property type="molecule type" value="Genomic_DNA"/>
</dbReference>
<proteinExistence type="inferred from homology"/>
<gene>
    <name evidence="3" type="ORF">PG997_002245</name>
</gene>
<comment type="similarity">
    <text evidence="1">Belongs to the tpcK family.</text>
</comment>
<evidence type="ECO:0000313" key="3">
    <source>
        <dbReference type="EMBL" id="KAK8091884.1"/>
    </source>
</evidence>
<dbReference type="Gene3D" id="3.30.70.100">
    <property type="match status" value="1"/>
</dbReference>
<dbReference type="Proteomes" id="UP001433268">
    <property type="component" value="Unassembled WGS sequence"/>
</dbReference>
<organism evidence="3 4">
    <name type="scientific">Apiospora hydei</name>
    <dbReference type="NCBI Taxonomy" id="1337664"/>
    <lineage>
        <taxon>Eukaryota</taxon>
        <taxon>Fungi</taxon>
        <taxon>Dikarya</taxon>
        <taxon>Ascomycota</taxon>
        <taxon>Pezizomycotina</taxon>
        <taxon>Sordariomycetes</taxon>
        <taxon>Xylariomycetidae</taxon>
        <taxon>Amphisphaeriales</taxon>
        <taxon>Apiosporaceae</taxon>
        <taxon>Apiospora</taxon>
    </lineage>
</organism>
<evidence type="ECO:0000256" key="1">
    <source>
        <dbReference type="ARBA" id="ARBA00005986"/>
    </source>
</evidence>
<dbReference type="InterPro" id="IPR009799">
    <property type="entry name" value="EthD_dom"/>
</dbReference>
<accession>A0ABR1X8T0</accession>